<protein>
    <recommendedName>
        <fullName evidence="4">S1 motif domain-containing protein</fullName>
    </recommendedName>
</protein>
<evidence type="ECO:0000256" key="3">
    <source>
        <dbReference type="ARBA" id="ARBA00023274"/>
    </source>
</evidence>
<comment type="similarity">
    <text evidence="1">Belongs to the bacterial ribosomal protein bS1 family.</text>
</comment>
<accession>D8TDF3</accession>
<feature type="domain" description="S1 motif" evidence="4">
    <location>
        <begin position="120"/>
        <end position="190"/>
    </location>
</feature>
<proteinExistence type="inferred from homology"/>
<dbReference type="OrthoDB" id="412781at2759"/>
<dbReference type="GO" id="GO:0005840">
    <property type="term" value="C:ribosome"/>
    <property type="evidence" value="ECO:0007669"/>
    <property type="project" value="UniProtKB-KW"/>
</dbReference>
<sequence>MGAAAVATTTTAAAAQLGGGIGIGKPLVVGSSSSSSFAGRRGFLGSNRKAAGGFPGGGKNAARVHCVVAFADPRSRNLDIKEEIERRWEALQENPLEGVPFTVEEFEEALSKYEFDHTVGDVVKGTVFVTDKLGALVDIGGKSMAFLPMDLASVFKLKDLRVMGLFSGVQEQFEVVREDEENSRFIVSLREMHIKLSWERLKQIQAEDAICKGVVVSSNRGGLSLQIECLKAFLPFSQLAGGLNQENLTGRELPVKVLEVDEEQKRLVVSHRKALAENQATLGIGSVVVGTVQTIKPYGAFIDLGGLTGLLHVSQISHDRITTVENVLSPGDKLKVMVLSHDKDRGRISLSTKKLEPTPGDMLRNPSLVYEKADEMAMTFRQRVAQAEAAARAEDLQFQQGAGRFGLSADILGVEEDLPAAAEPAAEEAAADILSTPL</sequence>
<dbReference type="InParanoid" id="D8TDF3"/>
<dbReference type="SUPFAM" id="SSF50249">
    <property type="entry name" value="Nucleic acid-binding proteins"/>
    <property type="match status" value="3"/>
</dbReference>
<dbReference type="PRINTS" id="PR00681">
    <property type="entry name" value="RIBOSOMALS1"/>
</dbReference>
<dbReference type="GO" id="GO:1990904">
    <property type="term" value="C:ribonucleoprotein complex"/>
    <property type="evidence" value="ECO:0007669"/>
    <property type="project" value="UniProtKB-KW"/>
</dbReference>
<gene>
    <name evidence="5" type="ORF">SELMODRAFT_163123</name>
</gene>
<evidence type="ECO:0000313" key="6">
    <source>
        <dbReference type="Proteomes" id="UP000001514"/>
    </source>
</evidence>
<evidence type="ECO:0000256" key="2">
    <source>
        <dbReference type="ARBA" id="ARBA00022980"/>
    </source>
</evidence>
<dbReference type="OMA" id="ISHDRIV"/>
<dbReference type="CDD" id="cd05692">
    <property type="entry name" value="S1_RPS1_repeat_hs4"/>
    <property type="match status" value="1"/>
</dbReference>
<dbReference type="GO" id="GO:0003729">
    <property type="term" value="F:mRNA binding"/>
    <property type="evidence" value="ECO:0000318"/>
    <property type="project" value="GO_Central"/>
</dbReference>
<dbReference type="Gene3D" id="2.40.50.140">
    <property type="entry name" value="Nucleic acid-binding proteins"/>
    <property type="match status" value="3"/>
</dbReference>
<dbReference type="STRING" id="88036.D8TDF3"/>
<dbReference type="PANTHER" id="PTHR10724">
    <property type="entry name" value="30S RIBOSOMAL PROTEIN S1"/>
    <property type="match status" value="1"/>
</dbReference>
<evidence type="ECO:0000259" key="4">
    <source>
        <dbReference type="PROSITE" id="PS50126"/>
    </source>
</evidence>
<keyword evidence="2" id="KW-0689">Ribosomal protein</keyword>
<dbReference type="SMART" id="SM00316">
    <property type="entry name" value="S1"/>
    <property type="match status" value="3"/>
</dbReference>
<feature type="domain" description="S1 motif" evidence="4">
    <location>
        <begin position="208"/>
        <end position="272"/>
    </location>
</feature>
<dbReference type="PROSITE" id="PS50126">
    <property type="entry name" value="S1"/>
    <property type="match status" value="3"/>
</dbReference>
<name>D8TDF3_SELML</name>
<dbReference type="EMBL" id="GL377729">
    <property type="protein sequence ID" value="EFJ05302.1"/>
    <property type="molecule type" value="Genomic_DNA"/>
</dbReference>
<dbReference type="HOGENOM" id="CLU_015805_0_1_1"/>
<dbReference type="PANTHER" id="PTHR10724:SF7">
    <property type="entry name" value="SMALL RIBOSOMAL SUBUNIT PROTEIN BS1C"/>
    <property type="match status" value="1"/>
</dbReference>
<dbReference type="InterPro" id="IPR003029">
    <property type="entry name" value="S1_domain"/>
</dbReference>
<dbReference type="FunCoup" id="D8TDF3">
    <property type="interactions" value="1817"/>
</dbReference>
<dbReference type="Gramene" id="EFJ05302">
    <property type="protein sequence ID" value="EFJ05302"/>
    <property type="gene ID" value="SELMODRAFT_163123"/>
</dbReference>
<keyword evidence="3" id="KW-0687">Ribonucleoprotein</keyword>
<evidence type="ECO:0000256" key="1">
    <source>
        <dbReference type="ARBA" id="ARBA00006767"/>
    </source>
</evidence>
<organism evidence="6">
    <name type="scientific">Selaginella moellendorffii</name>
    <name type="common">Spikemoss</name>
    <dbReference type="NCBI Taxonomy" id="88036"/>
    <lineage>
        <taxon>Eukaryota</taxon>
        <taxon>Viridiplantae</taxon>
        <taxon>Streptophyta</taxon>
        <taxon>Embryophyta</taxon>
        <taxon>Tracheophyta</taxon>
        <taxon>Lycopodiopsida</taxon>
        <taxon>Selaginellales</taxon>
        <taxon>Selaginellaceae</taxon>
        <taxon>Selaginella</taxon>
    </lineage>
</organism>
<dbReference type="InterPro" id="IPR012340">
    <property type="entry name" value="NA-bd_OB-fold"/>
</dbReference>
<dbReference type="KEGG" id="smo:SELMODRAFT_163123"/>
<dbReference type="GO" id="GO:0003735">
    <property type="term" value="F:structural constituent of ribosome"/>
    <property type="evidence" value="ECO:0000318"/>
    <property type="project" value="GO_Central"/>
</dbReference>
<dbReference type="InterPro" id="IPR050437">
    <property type="entry name" value="Ribos_protein_bS1-like"/>
</dbReference>
<dbReference type="FunFam" id="2.40.50.140:FF:000078">
    <property type="entry name" value="30S ribosomal protein S1"/>
    <property type="match status" value="1"/>
</dbReference>
<dbReference type="GO" id="GO:0006412">
    <property type="term" value="P:translation"/>
    <property type="evidence" value="ECO:0000318"/>
    <property type="project" value="GO_Central"/>
</dbReference>
<dbReference type="Proteomes" id="UP000001514">
    <property type="component" value="Unassembled WGS sequence"/>
</dbReference>
<dbReference type="Pfam" id="PF00575">
    <property type="entry name" value="S1"/>
    <property type="match status" value="2"/>
</dbReference>
<dbReference type="AlphaFoldDB" id="D8TDF3"/>
<dbReference type="InterPro" id="IPR035104">
    <property type="entry name" value="Ribosomal_protein_S1-like"/>
</dbReference>
<dbReference type="eggNOG" id="ENOG502QUY8">
    <property type="taxonomic scope" value="Eukaryota"/>
</dbReference>
<keyword evidence="6" id="KW-1185">Reference proteome</keyword>
<reference evidence="5 6" key="1">
    <citation type="journal article" date="2011" name="Science">
        <title>The Selaginella genome identifies genetic changes associated with the evolution of vascular plants.</title>
        <authorList>
            <person name="Banks J.A."/>
            <person name="Nishiyama T."/>
            <person name="Hasebe M."/>
            <person name="Bowman J.L."/>
            <person name="Gribskov M."/>
            <person name="dePamphilis C."/>
            <person name="Albert V.A."/>
            <person name="Aono N."/>
            <person name="Aoyama T."/>
            <person name="Ambrose B.A."/>
            <person name="Ashton N.W."/>
            <person name="Axtell M.J."/>
            <person name="Barker E."/>
            <person name="Barker M.S."/>
            <person name="Bennetzen J.L."/>
            <person name="Bonawitz N.D."/>
            <person name="Chapple C."/>
            <person name="Cheng C."/>
            <person name="Correa L.G."/>
            <person name="Dacre M."/>
            <person name="DeBarry J."/>
            <person name="Dreyer I."/>
            <person name="Elias M."/>
            <person name="Engstrom E.M."/>
            <person name="Estelle M."/>
            <person name="Feng L."/>
            <person name="Finet C."/>
            <person name="Floyd S.K."/>
            <person name="Frommer W.B."/>
            <person name="Fujita T."/>
            <person name="Gramzow L."/>
            <person name="Gutensohn M."/>
            <person name="Harholt J."/>
            <person name="Hattori M."/>
            <person name="Heyl A."/>
            <person name="Hirai T."/>
            <person name="Hiwatashi Y."/>
            <person name="Ishikawa M."/>
            <person name="Iwata M."/>
            <person name="Karol K.G."/>
            <person name="Koehler B."/>
            <person name="Kolukisaoglu U."/>
            <person name="Kubo M."/>
            <person name="Kurata T."/>
            <person name="Lalonde S."/>
            <person name="Li K."/>
            <person name="Li Y."/>
            <person name="Litt A."/>
            <person name="Lyons E."/>
            <person name="Manning G."/>
            <person name="Maruyama T."/>
            <person name="Michael T.P."/>
            <person name="Mikami K."/>
            <person name="Miyazaki S."/>
            <person name="Morinaga S."/>
            <person name="Murata T."/>
            <person name="Mueller-Roeber B."/>
            <person name="Nelson D.R."/>
            <person name="Obara M."/>
            <person name="Oguri Y."/>
            <person name="Olmstead R.G."/>
            <person name="Onodera N."/>
            <person name="Petersen B.L."/>
            <person name="Pils B."/>
            <person name="Prigge M."/>
            <person name="Rensing S.A."/>
            <person name="Riano-Pachon D.M."/>
            <person name="Roberts A.W."/>
            <person name="Sato Y."/>
            <person name="Scheller H.V."/>
            <person name="Schulz B."/>
            <person name="Schulz C."/>
            <person name="Shakirov E.V."/>
            <person name="Shibagaki N."/>
            <person name="Shinohara N."/>
            <person name="Shippen D.E."/>
            <person name="Soerensen I."/>
            <person name="Sotooka R."/>
            <person name="Sugimoto N."/>
            <person name="Sugita M."/>
            <person name="Sumikawa N."/>
            <person name="Tanurdzic M."/>
            <person name="Theissen G."/>
            <person name="Ulvskov P."/>
            <person name="Wakazuki S."/>
            <person name="Weng J.K."/>
            <person name="Willats W.W."/>
            <person name="Wipf D."/>
            <person name="Wolf P.G."/>
            <person name="Yang L."/>
            <person name="Zimmer A.D."/>
            <person name="Zhu Q."/>
            <person name="Mitros T."/>
            <person name="Hellsten U."/>
            <person name="Loque D."/>
            <person name="Otillar R."/>
            <person name="Salamov A."/>
            <person name="Schmutz J."/>
            <person name="Shapiro H."/>
            <person name="Lindquist E."/>
            <person name="Lucas S."/>
            <person name="Rokhsar D."/>
            <person name="Grigoriev I.V."/>
        </authorList>
    </citation>
    <scope>NUCLEOTIDE SEQUENCE [LARGE SCALE GENOMIC DNA]</scope>
</reference>
<dbReference type="CDD" id="cd04465">
    <property type="entry name" value="S1_RPS1_repeat_ec2_hs2"/>
    <property type="match status" value="1"/>
</dbReference>
<feature type="domain" description="S1 motif" evidence="4">
    <location>
        <begin position="285"/>
        <end position="353"/>
    </location>
</feature>
<evidence type="ECO:0000313" key="5">
    <source>
        <dbReference type="EMBL" id="EFJ05302.1"/>
    </source>
</evidence>